<dbReference type="AlphaFoldDB" id="G9XB72"/>
<protein>
    <recommendedName>
        <fullName evidence="4">PF01969 domain protein</fullName>
    </recommendedName>
</protein>
<evidence type="ECO:0008006" key="4">
    <source>
        <dbReference type="Google" id="ProtNLM"/>
    </source>
</evidence>
<dbReference type="Pfam" id="PF01969">
    <property type="entry name" value="Ni_insertion"/>
    <property type="match status" value="1"/>
</dbReference>
<evidence type="ECO:0000313" key="2">
    <source>
        <dbReference type="EMBL" id="EHL19723.1"/>
    </source>
</evidence>
<dbReference type="EMBL" id="AFZG01000015">
    <property type="protein sequence ID" value="EHL19723.1"/>
    <property type="molecule type" value="Genomic_DNA"/>
</dbReference>
<proteinExistence type="predicted"/>
<dbReference type="HOGENOM" id="CLU_128044_1_0_9"/>
<dbReference type="PATRIC" id="fig|796940.3.peg.520"/>
<dbReference type="Proteomes" id="UP000003379">
    <property type="component" value="Unassembled WGS sequence"/>
</dbReference>
<dbReference type="STRING" id="796937.HMPREF9630_00602"/>
<comment type="caution">
    <text evidence="2">The sequence shown here is derived from an EMBL/GenBank/DDBJ whole genome shotgun (WGS) entry which is preliminary data.</text>
</comment>
<sequence length="126" mass="15252">MEQLNDIVLDTFFTPIFMKKNRPAYKLSVICDKEYEKEIEKIIFRNTTTIGVRKYEVQRDILSRRAEKVYYEDMELYLKIVNFEDEEYIYPEYESAKKLAKNKNIPIKSAFEIIKDIYRNIDLLSK</sequence>
<reference evidence="2 3" key="1">
    <citation type="submission" date="2011-08" db="EMBL/GenBank/DDBJ databases">
        <title>The Genome Sequence of Eubacteriaceae bacterium CM5.</title>
        <authorList>
            <consortium name="The Broad Institute Genome Sequencing Platform"/>
            <person name="Earl A."/>
            <person name="Ward D."/>
            <person name="Feldgarden M."/>
            <person name="Gevers D."/>
            <person name="Sizova M."/>
            <person name="Hazen A."/>
            <person name="Epstein S."/>
            <person name="Young S.K."/>
            <person name="Zeng Q."/>
            <person name="Gargeya S."/>
            <person name="Fitzgerald M."/>
            <person name="Haas B."/>
            <person name="Abouelleil A."/>
            <person name="Alvarado L."/>
            <person name="Arachchi H.M."/>
            <person name="Berlin A."/>
            <person name="Brown A."/>
            <person name="Chapman S.B."/>
            <person name="Chen Z."/>
            <person name="Dunbar C."/>
            <person name="Freedman E."/>
            <person name="Gearin G."/>
            <person name="Gellesch M."/>
            <person name="Goldberg J."/>
            <person name="Griggs A."/>
            <person name="Gujja S."/>
            <person name="Heiman D."/>
            <person name="Howarth C."/>
            <person name="Larson L."/>
            <person name="Lui A."/>
            <person name="MacDonald P.J.P."/>
            <person name="Montmayeur A."/>
            <person name="Murphy C."/>
            <person name="Neiman D."/>
            <person name="Pearson M."/>
            <person name="Priest M."/>
            <person name="Roberts A."/>
            <person name="Saif S."/>
            <person name="Shea T."/>
            <person name="Shenoy N."/>
            <person name="Sisk P."/>
            <person name="Stolte C."/>
            <person name="Sykes S."/>
            <person name="Wortman J."/>
            <person name="Nusbaum C."/>
            <person name="Birren B."/>
        </authorList>
    </citation>
    <scope>NUCLEOTIDE SEQUENCE [LARGE SCALE GENOMIC DNA]</scope>
    <source>
        <strain evidence="2 3">CM5</strain>
    </source>
</reference>
<accession>G9XB72</accession>
<dbReference type="PANTHER" id="PTHR36566">
    <property type="entry name" value="NICKEL INSERTION PROTEIN-RELATED"/>
    <property type="match status" value="1"/>
</dbReference>
<dbReference type="InterPro" id="IPR002822">
    <property type="entry name" value="Ni_insertion"/>
</dbReference>
<dbReference type="Gene3D" id="3.30.70.1380">
    <property type="entry name" value="Transcriptional regulatory protein pf0864 domain like"/>
    <property type="match status" value="1"/>
</dbReference>
<dbReference type="PANTHER" id="PTHR36566:SF1">
    <property type="entry name" value="PYRIDINIUM-3,5-BISTHIOCARBOXYLIC ACID MONONUCLEOTIDE NICKEL INSERTION PROTEIN"/>
    <property type="match status" value="1"/>
</dbReference>
<gene>
    <name evidence="2" type="ORF">HMPREF9628_01239</name>
</gene>
<evidence type="ECO:0000256" key="1">
    <source>
        <dbReference type="ARBA" id="ARBA00022596"/>
    </source>
</evidence>
<evidence type="ECO:0000313" key="3">
    <source>
        <dbReference type="Proteomes" id="UP000003379"/>
    </source>
</evidence>
<name>G9XB72_9FIRM</name>
<organism evidence="2 3">
    <name type="scientific">Peptoanaerobacter stomatis</name>
    <dbReference type="NCBI Taxonomy" id="796937"/>
    <lineage>
        <taxon>Bacteria</taxon>
        <taxon>Bacillati</taxon>
        <taxon>Bacillota</taxon>
        <taxon>Clostridia</taxon>
        <taxon>Peptostreptococcales</taxon>
        <taxon>Filifactoraceae</taxon>
        <taxon>Peptoanaerobacter</taxon>
    </lineage>
</organism>
<keyword evidence="1" id="KW-0533">Nickel</keyword>